<keyword evidence="1" id="KW-0812">Transmembrane</keyword>
<dbReference type="HOGENOM" id="CLU_1980047_0_0_6"/>
<keyword evidence="1" id="KW-0472">Membrane</keyword>
<dbReference type="EMBL" id="CP000507">
    <property type="protein sequence ID" value="ABM00728.1"/>
    <property type="molecule type" value="Genomic_DNA"/>
</dbReference>
<dbReference type="RefSeq" id="WP_011760634.1">
    <property type="nucleotide sequence ID" value="NC_008700.1"/>
</dbReference>
<reference evidence="2 3" key="1">
    <citation type="submission" date="2006-12" db="EMBL/GenBank/DDBJ databases">
        <title>Complete sequence of Shewanella amazonensis SB2B.</title>
        <authorList>
            <consortium name="US DOE Joint Genome Institute"/>
            <person name="Copeland A."/>
            <person name="Lucas S."/>
            <person name="Lapidus A."/>
            <person name="Barry K."/>
            <person name="Detter J.C."/>
            <person name="Glavina del Rio T."/>
            <person name="Hammon N."/>
            <person name="Israni S."/>
            <person name="Dalin E."/>
            <person name="Tice H."/>
            <person name="Pitluck S."/>
            <person name="Munk A.C."/>
            <person name="Brettin T."/>
            <person name="Bruce D."/>
            <person name="Han C."/>
            <person name="Tapia R."/>
            <person name="Gilna P."/>
            <person name="Schmutz J."/>
            <person name="Larimer F."/>
            <person name="Land M."/>
            <person name="Hauser L."/>
            <person name="Kyrpides N."/>
            <person name="Mikhailova N."/>
            <person name="Fredrickson J."/>
            <person name="Richardson P."/>
        </authorList>
    </citation>
    <scope>NUCLEOTIDE SEQUENCE [LARGE SCALE GENOMIC DNA]</scope>
    <source>
        <strain evidence="3">ATCC BAA-1098 / SB2B</strain>
    </source>
</reference>
<protein>
    <submittedName>
        <fullName evidence="2">Uncharacterized protein</fullName>
    </submittedName>
</protein>
<organism evidence="2 3">
    <name type="scientific">Shewanella amazonensis (strain ATCC BAA-1098 / SB2B)</name>
    <dbReference type="NCBI Taxonomy" id="326297"/>
    <lineage>
        <taxon>Bacteria</taxon>
        <taxon>Pseudomonadati</taxon>
        <taxon>Pseudomonadota</taxon>
        <taxon>Gammaproteobacteria</taxon>
        <taxon>Alteromonadales</taxon>
        <taxon>Shewanellaceae</taxon>
        <taxon>Shewanella</taxon>
    </lineage>
</organism>
<evidence type="ECO:0000313" key="3">
    <source>
        <dbReference type="Proteomes" id="UP000009175"/>
    </source>
</evidence>
<keyword evidence="1" id="KW-1133">Transmembrane helix</keyword>
<dbReference type="KEGG" id="saz:Sama_2525"/>
<feature type="transmembrane region" description="Helical" evidence="1">
    <location>
        <begin position="64"/>
        <end position="84"/>
    </location>
</feature>
<keyword evidence="3" id="KW-1185">Reference proteome</keyword>
<feature type="transmembrane region" description="Helical" evidence="1">
    <location>
        <begin position="104"/>
        <end position="126"/>
    </location>
</feature>
<dbReference type="STRING" id="326297.Sama_2525"/>
<sequence>MFIGYLVIAAIIVKTSLMGLGGMSLAIASVAYLLNGLWMRSRARPLTCKQKSDQSQTNHLSRQFTQLCVTTVLLHLAVYLALVIKLLMMDGLEDIPAFLLSHLVLHHVLCALIGGIIALMTIRLYLSRHGSPSLPRIG</sequence>
<name>A1S8M1_SHEAM</name>
<dbReference type="eggNOG" id="ENOG50331R1">
    <property type="taxonomic scope" value="Bacteria"/>
</dbReference>
<proteinExistence type="predicted"/>
<feature type="transmembrane region" description="Helical" evidence="1">
    <location>
        <begin position="6"/>
        <end position="34"/>
    </location>
</feature>
<evidence type="ECO:0000256" key="1">
    <source>
        <dbReference type="SAM" id="Phobius"/>
    </source>
</evidence>
<evidence type="ECO:0000313" key="2">
    <source>
        <dbReference type="EMBL" id="ABM00728.1"/>
    </source>
</evidence>
<dbReference type="AlphaFoldDB" id="A1S8M1"/>
<dbReference type="Proteomes" id="UP000009175">
    <property type="component" value="Chromosome"/>
</dbReference>
<gene>
    <name evidence="2" type="ordered locus">Sama_2525</name>
</gene>
<accession>A1S8M1</accession>